<gene>
    <name evidence="2" type="ORF">PSAL_011540</name>
</gene>
<name>A0A418SC29_9RHOB</name>
<keyword evidence="3" id="KW-1185">Reference proteome</keyword>
<reference evidence="2 3" key="1">
    <citation type="submission" date="2020-08" db="EMBL/GenBank/DDBJ databases">
        <title>Genome sequence of Rhodobacteraceae bacterium Lw-13e.</title>
        <authorList>
            <person name="Poehlein A."/>
            <person name="Wolter L."/>
            <person name="Daniel R."/>
            <person name="Brinkhoff T."/>
        </authorList>
    </citation>
    <scope>NUCLEOTIDE SEQUENCE [LARGE SCALE GENOMIC DNA]</scope>
    <source>
        <strain evidence="2 3">Lw-13e</strain>
    </source>
</reference>
<dbReference type="EMBL" id="CP060436">
    <property type="protein sequence ID" value="QPM89924.1"/>
    <property type="molecule type" value="Genomic_DNA"/>
</dbReference>
<dbReference type="Proteomes" id="UP000283786">
    <property type="component" value="Chromosome"/>
</dbReference>
<proteinExistence type="predicted"/>
<dbReference type="InterPro" id="IPR053745">
    <property type="entry name" value="Viral_Tail_Comp_sf"/>
</dbReference>
<dbReference type="OrthoDB" id="7644395at2"/>
<protein>
    <recommendedName>
        <fullName evidence="4">Gene transfer agent protein</fullName>
    </recommendedName>
</protein>
<dbReference type="InterPro" id="IPR021508">
    <property type="entry name" value="Gp17-like"/>
</dbReference>
<evidence type="ECO:0000256" key="1">
    <source>
        <dbReference type="SAM" id="MobiDB-lite"/>
    </source>
</evidence>
<accession>A0A418SC29</accession>
<evidence type="ECO:0000313" key="3">
    <source>
        <dbReference type="Proteomes" id="UP000283786"/>
    </source>
</evidence>
<evidence type="ECO:0008006" key="4">
    <source>
        <dbReference type="Google" id="ProtNLM"/>
    </source>
</evidence>
<feature type="region of interest" description="Disordered" evidence="1">
    <location>
        <begin position="38"/>
        <end position="63"/>
    </location>
</feature>
<dbReference type="Pfam" id="PF11367">
    <property type="entry name" value="Tail_completion_gp17"/>
    <property type="match status" value="1"/>
</dbReference>
<organism evidence="2 3">
    <name type="scientific">Pseudooceanicola algae</name>
    <dbReference type="NCBI Taxonomy" id="1537215"/>
    <lineage>
        <taxon>Bacteria</taxon>
        <taxon>Pseudomonadati</taxon>
        <taxon>Pseudomonadota</taxon>
        <taxon>Alphaproteobacteria</taxon>
        <taxon>Rhodobacterales</taxon>
        <taxon>Paracoccaceae</taxon>
        <taxon>Pseudooceanicola</taxon>
    </lineage>
</organism>
<evidence type="ECO:0000313" key="2">
    <source>
        <dbReference type="EMBL" id="QPM89924.1"/>
    </source>
</evidence>
<dbReference type="KEGG" id="palw:PSAL_011540"/>
<dbReference type="RefSeq" id="WP_119840767.1">
    <property type="nucleotide sequence ID" value="NZ_CP060436.1"/>
</dbReference>
<dbReference type="AlphaFoldDB" id="A0A418SC29"/>
<sequence>MSYSVAAALQAAIYQQIAGNVSVAALVGSDIFDAPPTGTPPATYVTLGPESVRDRSDKTGNGARHDLTVSVVSDAAGFQTAKEVAAAVNDALDQPLPALSRGVLISLTFLKARAKLTDSGALRRIDLSFRALVEDT</sequence>
<feature type="compositionally biased region" description="Basic and acidic residues" evidence="1">
    <location>
        <begin position="51"/>
        <end position="63"/>
    </location>
</feature>
<dbReference type="Gene3D" id="3.30.2000.30">
    <property type="match status" value="1"/>
</dbReference>